<feature type="region of interest" description="Disordered" evidence="1">
    <location>
        <begin position="280"/>
        <end position="311"/>
    </location>
</feature>
<keyword evidence="3" id="KW-1185">Reference proteome</keyword>
<evidence type="ECO:0000313" key="2">
    <source>
        <dbReference type="EMBL" id="ORZ03554.1"/>
    </source>
</evidence>
<dbReference type="EMBL" id="MCGN01000001">
    <property type="protein sequence ID" value="ORZ03554.1"/>
    <property type="molecule type" value="Genomic_DNA"/>
</dbReference>
<feature type="compositionally biased region" description="Polar residues" evidence="1">
    <location>
        <begin position="290"/>
        <end position="302"/>
    </location>
</feature>
<accession>A0A1X2HVP6</accession>
<feature type="compositionally biased region" description="Polar residues" evidence="1">
    <location>
        <begin position="150"/>
        <end position="162"/>
    </location>
</feature>
<sequence length="467" mass="50783">MKVNIRNTRRYRMYVGKGNWINLGEKATQDLLRIYEEGKAVRYELAPGLALDIMPDDVDCNTKNTGLPRLMRADLHYEDGDEDRTQQALSNYVKSLLEEQGILDAFIPARKQGDSSLPRVSEVPTHRHLSMVPAPIAMTRRASRSSSSSNQTTPLASEQTSPAVRKRRPTLTRRAKAASSRESDKSSWPGAPSSSGLPLNMAGSPRPTGFMNSMSVAADDAAAAAAAAAAGVGISTSGFSNTTVEVVTASEAQQHSHHHHPIQDTHSYFSSASSSLYTSPHLLGPRADQSAGSNDASTASSWSDRHAPPRGLFRRATDASTAALGLHFEQDSMLDTGEEPQNLLIPHHSADAAVAAAVAAVESQPATPWLWHDPSPQHQHHQHHHPAYSSGAQHSLAHSYYPNQPVYLHHIPYSLENFQQQGSMHLIQHNPSYQTTPDEEKSAGSSLAEDKAEHKQDYRDDSSGKSP</sequence>
<organism evidence="2 3">
    <name type="scientific">Syncephalastrum racemosum</name>
    <name type="common">Filamentous fungus</name>
    <dbReference type="NCBI Taxonomy" id="13706"/>
    <lineage>
        <taxon>Eukaryota</taxon>
        <taxon>Fungi</taxon>
        <taxon>Fungi incertae sedis</taxon>
        <taxon>Mucoromycota</taxon>
        <taxon>Mucoromycotina</taxon>
        <taxon>Mucoromycetes</taxon>
        <taxon>Mucorales</taxon>
        <taxon>Syncephalastraceae</taxon>
        <taxon>Syncephalastrum</taxon>
    </lineage>
</organism>
<name>A0A1X2HVP6_SYNRA</name>
<protein>
    <submittedName>
        <fullName evidence="2">Uncharacterized protein</fullName>
    </submittedName>
</protein>
<dbReference type="OrthoDB" id="2257138at2759"/>
<feature type="region of interest" description="Disordered" evidence="1">
    <location>
        <begin position="113"/>
        <end position="204"/>
    </location>
</feature>
<feature type="compositionally biased region" description="Basic and acidic residues" evidence="1">
    <location>
        <begin position="438"/>
        <end position="467"/>
    </location>
</feature>
<comment type="caution">
    <text evidence="2">The sequence shown here is derived from an EMBL/GenBank/DDBJ whole genome shotgun (WGS) entry which is preliminary data.</text>
</comment>
<evidence type="ECO:0000313" key="3">
    <source>
        <dbReference type="Proteomes" id="UP000242180"/>
    </source>
</evidence>
<gene>
    <name evidence="2" type="ORF">BCR43DRAFT_536158</name>
</gene>
<evidence type="ECO:0000256" key="1">
    <source>
        <dbReference type="SAM" id="MobiDB-lite"/>
    </source>
</evidence>
<dbReference type="InParanoid" id="A0A1X2HVP6"/>
<feature type="region of interest" description="Disordered" evidence="1">
    <location>
        <begin position="429"/>
        <end position="467"/>
    </location>
</feature>
<feature type="compositionally biased region" description="Basic residues" evidence="1">
    <location>
        <begin position="164"/>
        <end position="176"/>
    </location>
</feature>
<dbReference type="Proteomes" id="UP000242180">
    <property type="component" value="Unassembled WGS sequence"/>
</dbReference>
<dbReference type="AlphaFoldDB" id="A0A1X2HVP6"/>
<reference evidence="2 3" key="1">
    <citation type="submission" date="2016-07" db="EMBL/GenBank/DDBJ databases">
        <title>Pervasive Adenine N6-methylation of Active Genes in Fungi.</title>
        <authorList>
            <consortium name="DOE Joint Genome Institute"/>
            <person name="Mondo S.J."/>
            <person name="Dannebaum R.O."/>
            <person name="Kuo R.C."/>
            <person name="Labutti K."/>
            <person name="Haridas S."/>
            <person name="Kuo A."/>
            <person name="Salamov A."/>
            <person name="Ahrendt S.R."/>
            <person name="Lipzen A."/>
            <person name="Sullivan W."/>
            <person name="Andreopoulos W.B."/>
            <person name="Clum A."/>
            <person name="Lindquist E."/>
            <person name="Daum C."/>
            <person name="Ramamoorthy G.K."/>
            <person name="Gryganskyi A."/>
            <person name="Culley D."/>
            <person name="Magnuson J.K."/>
            <person name="James T.Y."/>
            <person name="O'Malley M.A."/>
            <person name="Stajich J.E."/>
            <person name="Spatafora J.W."/>
            <person name="Visel A."/>
            <person name="Grigoriev I.V."/>
        </authorList>
    </citation>
    <scope>NUCLEOTIDE SEQUENCE [LARGE SCALE GENOMIC DNA]</scope>
    <source>
        <strain evidence="2 3">NRRL 2496</strain>
    </source>
</reference>
<proteinExistence type="predicted"/>